<keyword evidence="2" id="KW-1185">Reference proteome</keyword>
<accession>A0A4Y2R1W8</accession>
<evidence type="ECO:0000313" key="1">
    <source>
        <dbReference type="EMBL" id="GBN69598.1"/>
    </source>
</evidence>
<feature type="non-terminal residue" evidence="1">
    <location>
        <position position="13"/>
    </location>
</feature>
<proteinExistence type="predicted"/>
<name>A0A4Y2R1W8_ARAVE</name>
<gene>
    <name evidence="1" type="ORF">AVEN_244133_1</name>
</gene>
<reference evidence="1 2" key="1">
    <citation type="journal article" date="2019" name="Sci. Rep.">
        <title>Orb-weaving spider Araneus ventricosus genome elucidates the spidroin gene catalogue.</title>
        <authorList>
            <person name="Kono N."/>
            <person name="Nakamura H."/>
            <person name="Ohtoshi R."/>
            <person name="Moran D.A.P."/>
            <person name="Shinohara A."/>
            <person name="Yoshida Y."/>
            <person name="Fujiwara M."/>
            <person name="Mori M."/>
            <person name="Tomita M."/>
            <person name="Arakawa K."/>
        </authorList>
    </citation>
    <scope>NUCLEOTIDE SEQUENCE [LARGE SCALE GENOMIC DNA]</scope>
</reference>
<organism evidence="1 2">
    <name type="scientific">Araneus ventricosus</name>
    <name type="common">Orbweaver spider</name>
    <name type="synonym">Epeira ventricosa</name>
    <dbReference type="NCBI Taxonomy" id="182803"/>
    <lineage>
        <taxon>Eukaryota</taxon>
        <taxon>Metazoa</taxon>
        <taxon>Ecdysozoa</taxon>
        <taxon>Arthropoda</taxon>
        <taxon>Chelicerata</taxon>
        <taxon>Arachnida</taxon>
        <taxon>Araneae</taxon>
        <taxon>Araneomorphae</taxon>
        <taxon>Entelegynae</taxon>
        <taxon>Araneoidea</taxon>
        <taxon>Araneidae</taxon>
        <taxon>Araneus</taxon>
    </lineage>
</organism>
<dbReference type="Proteomes" id="UP000499080">
    <property type="component" value="Unassembled WGS sequence"/>
</dbReference>
<comment type="caution">
    <text evidence="1">The sequence shown here is derived from an EMBL/GenBank/DDBJ whole genome shotgun (WGS) entry which is preliminary data.</text>
</comment>
<protein>
    <submittedName>
        <fullName evidence="1">Uncharacterized protein</fullName>
    </submittedName>
</protein>
<dbReference type="EMBL" id="BGPR01015523">
    <property type="protein sequence ID" value="GBN69598.1"/>
    <property type="molecule type" value="Genomic_DNA"/>
</dbReference>
<evidence type="ECO:0000313" key="2">
    <source>
        <dbReference type="Proteomes" id="UP000499080"/>
    </source>
</evidence>
<sequence>MIAPVFIGFGFRR</sequence>